<evidence type="ECO:0000313" key="2">
    <source>
        <dbReference type="EMBL" id="VDN12905.1"/>
    </source>
</evidence>
<evidence type="ECO:0000313" key="3">
    <source>
        <dbReference type="Proteomes" id="UP000281553"/>
    </source>
</evidence>
<feature type="transmembrane region" description="Helical" evidence="1">
    <location>
        <begin position="94"/>
        <end position="116"/>
    </location>
</feature>
<name>A0A3P7L643_DIBLA</name>
<keyword evidence="1" id="KW-0472">Membrane</keyword>
<feature type="transmembrane region" description="Helical" evidence="1">
    <location>
        <begin position="137"/>
        <end position="158"/>
    </location>
</feature>
<feature type="transmembrane region" description="Helical" evidence="1">
    <location>
        <begin position="56"/>
        <end position="74"/>
    </location>
</feature>
<sequence>MEVAYWKCANSLPPRDTIYFLTAFVSSASLLLSISLLIVLCILTGKTKTYLIHMRALTASTVLCSFIGFCNHVIPPRFTPNDYIFGRVVCHVWSSRYLFDASYIFGALNLNFMVGNRAIQIVGKYQNAFAPSMFSDLTYLIIIGLSSVLSILCQAFVVEWNGRFCFCRETGMPYMVLVAAYVGTFVRFGLTVIISPVILCVSCYKIVQWVRNTPAADLTDTWNGLALPGSTEQQVVQLLRPRGWMTASMCIVPLSANFVAFS</sequence>
<organism evidence="2 3">
    <name type="scientific">Dibothriocephalus latus</name>
    <name type="common">Fish tapeworm</name>
    <name type="synonym">Diphyllobothrium latum</name>
    <dbReference type="NCBI Taxonomy" id="60516"/>
    <lineage>
        <taxon>Eukaryota</taxon>
        <taxon>Metazoa</taxon>
        <taxon>Spiralia</taxon>
        <taxon>Lophotrochozoa</taxon>
        <taxon>Platyhelminthes</taxon>
        <taxon>Cestoda</taxon>
        <taxon>Eucestoda</taxon>
        <taxon>Diphyllobothriidea</taxon>
        <taxon>Diphyllobothriidae</taxon>
        <taxon>Dibothriocephalus</taxon>
    </lineage>
</organism>
<keyword evidence="1" id="KW-0812">Transmembrane</keyword>
<feature type="transmembrane region" description="Helical" evidence="1">
    <location>
        <begin position="178"/>
        <end position="201"/>
    </location>
</feature>
<keyword evidence="1" id="KW-1133">Transmembrane helix</keyword>
<reference evidence="2 3" key="1">
    <citation type="submission" date="2018-11" db="EMBL/GenBank/DDBJ databases">
        <authorList>
            <consortium name="Pathogen Informatics"/>
        </authorList>
    </citation>
    <scope>NUCLEOTIDE SEQUENCE [LARGE SCALE GENOMIC DNA]</scope>
</reference>
<gene>
    <name evidence="2" type="ORF">DILT_LOCUS8736</name>
</gene>
<accession>A0A3P7L643</accession>
<protein>
    <recommendedName>
        <fullName evidence="4">G-protein coupled receptors family 1 profile domain-containing protein</fullName>
    </recommendedName>
</protein>
<keyword evidence="3" id="KW-1185">Reference proteome</keyword>
<feature type="transmembrane region" description="Helical" evidence="1">
    <location>
        <begin position="20"/>
        <end position="44"/>
    </location>
</feature>
<dbReference type="AlphaFoldDB" id="A0A3P7L643"/>
<feature type="non-terminal residue" evidence="2">
    <location>
        <position position="262"/>
    </location>
</feature>
<dbReference type="EMBL" id="UYRU01055063">
    <property type="protein sequence ID" value="VDN12905.1"/>
    <property type="molecule type" value="Genomic_DNA"/>
</dbReference>
<evidence type="ECO:0000256" key="1">
    <source>
        <dbReference type="SAM" id="Phobius"/>
    </source>
</evidence>
<evidence type="ECO:0008006" key="4">
    <source>
        <dbReference type="Google" id="ProtNLM"/>
    </source>
</evidence>
<dbReference type="Proteomes" id="UP000281553">
    <property type="component" value="Unassembled WGS sequence"/>
</dbReference>
<proteinExistence type="predicted"/>
<dbReference type="OrthoDB" id="10394448at2759"/>